<dbReference type="EMBL" id="FPHB01000042">
    <property type="protein sequence ID" value="SFV58713.1"/>
    <property type="molecule type" value="Genomic_DNA"/>
</dbReference>
<feature type="compositionally biased region" description="Low complexity" evidence="1">
    <location>
        <begin position="235"/>
        <end position="247"/>
    </location>
</feature>
<accession>A0A1W1BYY6</accession>
<name>A0A1W1BYY6_9ZZZZ</name>
<feature type="region of interest" description="Disordered" evidence="1">
    <location>
        <begin position="216"/>
        <end position="247"/>
    </location>
</feature>
<proteinExistence type="predicted"/>
<evidence type="ECO:0000313" key="2">
    <source>
        <dbReference type="EMBL" id="SFV58713.1"/>
    </source>
</evidence>
<organism evidence="2">
    <name type="scientific">hydrothermal vent metagenome</name>
    <dbReference type="NCBI Taxonomy" id="652676"/>
    <lineage>
        <taxon>unclassified sequences</taxon>
        <taxon>metagenomes</taxon>
        <taxon>ecological metagenomes</taxon>
    </lineage>
</organism>
<feature type="compositionally biased region" description="Basic and acidic residues" evidence="1">
    <location>
        <begin position="223"/>
        <end position="234"/>
    </location>
</feature>
<dbReference type="AlphaFoldDB" id="A0A1W1BYY6"/>
<gene>
    <name evidence="2" type="ORF">MNB_SM-7-1378</name>
</gene>
<evidence type="ECO:0000256" key="1">
    <source>
        <dbReference type="SAM" id="MobiDB-lite"/>
    </source>
</evidence>
<reference evidence="2" key="1">
    <citation type="submission" date="2016-10" db="EMBL/GenBank/DDBJ databases">
        <authorList>
            <person name="de Groot N.N."/>
        </authorList>
    </citation>
    <scope>NUCLEOTIDE SEQUENCE</scope>
</reference>
<protein>
    <submittedName>
        <fullName evidence="2">Uncharacterized protein</fullName>
    </submittedName>
</protein>
<sequence length="247" mass="28424">MGVSRFIKVALICAIFALDIEAKLIGSIGFVSPNYPDFGRYRPPQDVDEFFSDFIEAAYDSYGDAGVAVVNRLNMKRGEVLFKDIRYKNVLMIPSEENREYIENFYRNKSLEFLHNIAKDNRVDIILYSSFNKTKLKRLLRKRSHISTLVYRVFAFDDQSGARRSKYIKIKVEDLFSSPDYDPDRLQAQLIKNYIEIFQELLGHMKIIGSSYTQESVNAQGNDTDKKEASKQEQDSSASSNDSSGDW</sequence>